<dbReference type="Pfam" id="PF07734">
    <property type="entry name" value="FBA_1"/>
    <property type="match status" value="1"/>
</dbReference>
<feature type="domain" description="F-box" evidence="1">
    <location>
        <begin position="1"/>
        <end position="46"/>
    </location>
</feature>
<dbReference type="InterPro" id="IPR036047">
    <property type="entry name" value="F-box-like_dom_sf"/>
</dbReference>
<dbReference type="InterPro" id="IPR001810">
    <property type="entry name" value="F-box_dom"/>
</dbReference>
<dbReference type="AlphaFoldDB" id="A0A1J6JSE9"/>
<comment type="caution">
    <text evidence="2">The sequence shown here is derived from an EMBL/GenBank/DDBJ whole genome shotgun (WGS) entry which is preliminary data.</text>
</comment>
<gene>
    <name evidence="2" type="ORF">A4A49_37275</name>
</gene>
<evidence type="ECO:0000313" key="3">
    <source>
        <dbReference type="Proteomes" id="UP000187609"/>
    </source>
</evidence>
<dbReference type="Gramene" id="OIT20666">
    <property type="protein sequence ID" value="OIT20666"/>
    <property type="gene ID" value="A4A49_37275"/>
</dbReference>
<sequence>MSEYLPQEVLIEIFLRLPIKSIIQCTSVCKSWYSLITSPNFISVHLNNQDDYLLVRHCSGKPVKEIYALFSDNENFDQYAQFDFPFECYSHFNIVGSCNGLLCLSDDLSCYRDLYYIWNPSIRKTVKLPEPIFTFETHGPFDHTLGFGFDSVTDDYKVVRIVHIDTGDNVDRVPPHVELYKLSTGVWHDITPVSPSYKFFRQTPGIYVNGACHWFASQQVRFGRYMIVLFDVHEETFWEMMVPDCLNKKFFGLCGEGFVLFVSDESLSLAESSFANDKTIDIWMMKEYGDPESWVKQFSISLSDVSFNVGVVDEIFSLLNGGRQRQVAHFLAKPIASRKNGEFLWRVDNGLLVSYDPEAEIIKNLGIHNDNCLTYRNALYVNTYKASLILLGKQTDYSAGETCEDLSSLCKKEGKGGRKVHKGNTKRGLRIVSP</sequence>
<dbReference type="Gene3D" id="1.20.1280.50">
    <property type="match status" value="1"/>
</dbReference>
<dbReference type="NCBIfam" id="TIGR01640">
    <property type="entry name" value="F_box_assoc_1"/>
    <property type="match status" value="1"/>
</dbReference>
<dbReference type="OrthoDB" id="1562877at2759"/>
<dbReference type="CDD" id="cd22157">
    <property type="entry name" value="F-box_AtFBW1-like"/>
    <property type="match status" value="1"/>
</dbReference>
<accession>A0A1J6JSE9</accession>
<evidence type="ECO:0000313" key="2">
    <source>
        <dbReference type="EMBL" id="OIT20666.1"/>
    </source>
</evidence>
<dbReference type="PANTHER" id="PTHR31672:SF10">
    <property type="entry name" value="F-BOX DOMAIN-CONTAINING PROTEIN"/>
    <property type="match status" value="1"/>
</dbReference>
<dbReference type="OMA" id="WSAIRRT"/>
<dbReference type="InterPro" id="IPR017451">
    <property type="entry name" value="F-box-assoc_interact_dom"/>
</dbReference>
<dbReference type="InterPro" id="IPR006527">
    <property type="entry name" value="F-box-assoc_dom_typ1"/>
</dbReference>
<dbReference type="SUPFAM" id="SSF81383">
    <property type="entry name" value="F-box domain"/>
    <property type="match status" value="1"/>
</dbReference>
<dbReference type="Pfam" id="PF00646">
    <property type="entry name" value="F-box"/>
    <property type="match status" value="1"/>
</dbReference>
<reference evidence="2" key="1">
    <citation type="submission" date="2016-11" db="EMBL/GenBank/DDBJ databases">
        <title>The genome of Nicotiana attenuata.</title>
        <authorList>
            <person name="Xu S."/>
            <person name="Brockmoeller T."/>
            <person name="Gaquerel E."/>
            <person name="Navarro A."/>
            <person name="Kuhl H."/>
            <person name="Gase K."/>
            <person name="Ling Z."/>
            <person name="Zhou W."/>
            <person name="Kreitzer C."/>
            <person name="Stanke M."/>
            <person name="Tang H."/>
            <person name="Lyons E."/>
            <person name="Pandey P."/>
            <person name="Pandey S.P."/>
            <person name="Timmermann B."/>
            <person name="Baldwin I.T."/>
        </authorList>
    </citation>
    <scope>NUCLEOTIDE SEQUENCE [LARGE SCALE GENOMIC DNA]</scope>
    <source>
        <strain evidence="2">UT</strain>
    </source>
</reference>
<organism evidence="2 3">
    <name type="scientific">Nicotiana attenuata</name>
    <name type="common">Coyote tobacco</name>
    <dbReference type="NCBI Taxonomy" id="49451"/>
    <lineage>
        <taxon>Eukaryota</taxon>
        <taxon>Viridiplantae</taxon>
        <taxon>Streptophyta</taxon>
        <taxon>Embryophyta</taxon>
        <taxon>Tracheophyta</taxon>
        <taxon>Spermatophyta</taxon>
        <taxon>Magnoliopsida</taxon>
        <taxon>eudicotyledons</taxon>
        <taxon>Gunneridae</taxon>
        <taxon>Pentapetalae</taxon>
        <taxon>asterids</taxon>
        <taxon>lamiids</taxon>
        <taxon>Solanales</taxon>
        <taxon>Solanaceae</taxon>
        <taxon>Nicotianoideae</taxon>
        <taxon>Nicotianeae</taxon>
        <taxon>Nicotiana</taxon>
    </lineage>
</organism>
<dbReference type="InterPro" id="IPR050796">
    <property type="entry name" value="SCF_F-box_component"/>
</dbReference>
<dbReference type="SMART" id="SM00256">
    <property type="entry name" value="FBOX"/>
    <property type="match status" value="1"/>
</dbReference>
<dbReference type="EMBL" id="MJEQ01005024">
    <property type="protein sequence ID" value="OIT20666.1"/>
    <property type="molecule type" value="Genomic_DNA"/>
</dbReference>
<name>A0A1J6JSE9_NICAT</name>
<dbReference type="PROSITE" id="PS50181">
    <property type="entry name" value="FBOX"/>
    <property type="match status" value="1"/>
</dbReference>
<dbReference type="PANTHER" id="PTHR31672">
    <property type="entry name" value="BNACNNG10540D PROTEIN"/>
    <property type="match status" value="1"/>
</dbReference>
<dbReference type="STRING" id="49451.A0A1J6JSE9"/>
<dbReference type="KEGG" id="nau:109219874"/>
<keyword evidence="3" id="KW-1185">Reference proteome</keyword>
<evidence type="ECO:0000259" key="1">
    <source>
        <dbReference type="PROSITE" id="PS50181"/>
    </source>
</evidence>
<proteinExistence type="predicted"/>
<protein>
    <submittedName>
        <fullName evidence="2">F-box protein</fullName>
    </submittedName>
</protein>
<dbReference type="Proteomes" id="UP000187609">
    <property type="component" value="Unassembled WGS sequence"/>
</dbReference>